<dbReference type="Gene3D" id="2.120.10.70">
    <property type="entry name" value="Fucose-specific lectin"/>
    <property type="match status" value="2"/>
</dbReference>
<evidence type="ECO:0000313" key="2">
    <source>
        <dbReference type="Proteomes" id="UP000656881"/>
    </source>
</evidence>
<reference evidence="2" key="1">
    <citation type="journal article" date="2019" name="Int. J. Syst. Evol. Microbiol.">
        <title>The Global Catalogue of Microorganisms (GCM) 10K type strain sequencing project: providing services to taxonomists for standard genome sequencing and annotation.</title>
        <authorList>
            <consortium name="The Broad Institute Genomics Platform"/>
            <consortium name="The Broad Institute Genome Sequencing Center for Infectious Disease"/>
            <person name="Wu L."/>
            <person name="Ma J."/>
        </authorList>
    </citation>
    <scope>NUCLEOTIDE SEQUENCE [LARGE SCALE GENOMIC DNA]</scope>
    <source>
        <strain evidence="2">CGMCC 4.7349</strain>
    </source>
</reference>
<dbReference type="Proteomes" id="UP000656881">
    <property type="component" value="Unassembled WGS sequence"/>
</dbReference>
<comment type="caution">
    <text evidence="1">The sequence shown here is derived from an EMBL/GenBank/DDBJ whole genome shotgun (WGS) entry which is preliminary data.</text>
</comment>
<protein>
    <submittedName>
        <fullName evidence="1">Uncharacterized protein</fullName>
    </submittedName>
</protein>
<accession>A0ABQ2LNI4</accession>
<proteinExistence type="predicted"/>
<keyword evidence="2" id="KW-1185">Reference proteome</keyword>
<organism evidence="1 2">
    <name type="scientific">Streptomyces lasiicapitis</name>
    <dbReference type="NCBI Taxonomy" id="1923961"/>
    <lineage>
        <taxon>Bacteria</taxon>
        <taxon>Bacillati</taxon>
        <taxon>Actinomycetota</taxon>
        <taxon>Actinomycetes</taxon>
        <taxon>Kitasatosporales</taxon>
        <taxon>Streptomycetaceae</taxon>
        <taxon>Streptomyces</taxon>
    </lineage>
</organism>
<dbReference type="SUPFAM" id="SSF89372">
    <property type="entry name" value="Fucose-specific lectin"/>
    <property type="match status" value="2"/>
</dbReference>
<dbReference type="RefSeq" id="WP_189173269.1">
    <property type="nucleotide sequence ID" value="NZ_BMNG01000003.1"/>
</dbReference>
<dbReference type="EMBL" id="BMNG01000003">
    <property type="protein sequence ID" value="GGO38762.1"/>
    <property type="molecule type" value="Genomic_DNA"/>
</dbReference>
<name>A0ABQ2LNI4_9ACTN</name>
<evidence type="ECO:0000313" key="1">
    <source>
        <dbReference type="EMBL" id="GGO38762.1"/>
    </source>
</evidence>
<sequence length="555" mass="58664">MVQIRLESIHCVEATESHGEDETYALIAAVDLDHKLVVGGFPIPIPASEITLHGPYDIDNGDTVDLSGSRPVWGLNTGVPAELADPDRAIFVVALVENDDGDASAARTIAQGAVVSAVFGALGESHGVLAQRIIQSLHGSVRTPTGFPDTDDPIGDPQELHFTTEELKRAAAGEYVRKEITISGGGGEYRLTFSARKRFWTPPPSPAYVAAEPQRANQLDALAIDGDGVVNVMWVEGTGAWHGPLPITAAVAPPGGPLALARQTDNQLDAVFIDKEGAVNVMWVVGTGSWQGPVRITPTDYAPRNTAHIALAKQTDNQLDAVFIDKNGAVNVMWVTGTDSWHEPVPITAADYAPPGGPIALARQTDNQLDAVFVDKEGAVNVMWVVGTGSWQGPVRITPTDYAPRNTAHIALAKQTDNQLDAVFIDKNGALNVMWVTGTGSWQGPARITATDYAPRGGPVALAKQTGNQLDAVFVDKHGAVNVIWVVGTEAWHEPVPITAPYTAPNGGESGLAPIVLARQTPDQLDAFFVGNNGAVNVLWVTGTGSWQGPAAITH</sequence>
<gene>
    <name evidence="1" type="ORF">GCM10012286_14340</name>
</gene>